<feature type="compositionally biased region" description="Low complexity" evidence="1">
    <location>
        <begin position="480"/>
        <end position="497"/>
    </location>
</feature>
<name>A0A5M7CE27_SACHI</name>
<evidence type="ECO:0000256" key="1">
    <source>
        <dbReference type="SAM" id="MobiDB-lite"/>
    </source>
</evidence>
<dbReference type="Pfam" id="PF09709">
    <property type="entry name" value="Cas_Csd1"/>
    <property type="match status" value="1"/>
</dbReference>
<feature type="region of interest" description="Disordered" evidence="1">
    <location>
        <begin position="480"/>
        <end position="503"/>
    </location>
</feature>
<dbReference type="AlphaFoldDB" id="A0A5M7CE27"/>
<dbReference type="InterPro" id="IPR010144">
    <property type="entry name" value="CRISPR-assoc_prot_Csd1-typ"/>
</dbReference>
<proteinExistence type="predicted"/>
<sequence length="604" mass="66239">MLLQRLVDYARANNVGQAFHKEREFTWRLELSSTGAAPELVGIREPNARGKLAGQRHVTPAVTRTVGVAAQLGADDVQYVLGWGDEKTKPTRVAQCHEEFVALISRWAQCSPEDPVAEVVRKFYASGGVSRLIRPEAIGAKEGVLIAVDGIPVIKQDSLVRFWADEVAARKGGGTSGVCLVCGNVGVLLDTVPGNISKRLVPGAANNAALVSVNARVFGYALTTGLEHTPICFFCGDAMNAALTHLLSGPHTFGLQQQDSAMTWWTLGKPPEDFFQVMPDRPDPDAVGRVLAQLRNGRLARADQTAQTATPDRFCSVSLGGNSSRIVIRDWIDQPLQDILFNLARWYDDHQTCTLWDDEPVSYGLYQLALATGRWDKDRVRYFPLDAKGADRPEHIQRDLQRTSLRAVPLPPSVLHHVLHRIATDGRIDGPRAALLRLALRRHPDKEIAMPAELDDTNHDPAYVLGRVFAVYEKIQYNANRSPRSGGNGNNSDSGENGKAESQSLNAGFGDRFYAGAITNPRPAMIAGERLAKAWLSKIRRRPGGTGAGLVYVFNTELSELLDRIGDIPARFNPAQQAQFVLGYHHQRAHDAAQRRKPKTGTDA</sequence>
<evidence type="ECO:0000313" key="3">
    <source>
        <dbReference type="Proteomes" id="UP000323946"/>
    </source>
</evidence>
<dbReference type="EMBL" id="VWPH01000001">
    <property type="protein sequence ID" value="KAA5837941.1"/>
    <property type="molecule type" value="Genomic_DNA"/>
</dbReference>
<dbReference type="NCBIfam" id="TIGR01863">
    <property type="entry name" value="cas_Csd1"/>
    <property type="match status" value="1"/>
</dbReference>
<dbReference type="OrthoDB" id="9778918at2"/>
<protein>
    <submittedName>
        <fullName evidence="2">Type I-C CRISPR-associated protein Cas8c/Csd1</fullName>
    </submittedName>
</protein>
<comment type="caution">
    <text evidence="2">The sequence shown here is derived from an EMBL/GenBank/DDBJ whole genome shotgun (WGS) entry which is preliminary data.</text>
</comment>
<dbReference type="Proteomes" id="UP000323946">
    <property type="component" value="Unassembled WGS sequence"/>
</dbReference>
<dbReference type="RefSeq" id="WP_150064447.1">
    <property type="nucleotide sequence ID" value="NZ_JBEPDJ010000001.1"/>
</dbReference>
<evidence type="ECO:0000313" key="2">
    <source>
        <dbReference type="EMBL" id="KAA5837941.1"/>
    </source>
</evidence>
<gene>
    <name evidence="2" type="primary">cas8c</name>
    <name evidence="2" type="ORF">F1721_00200</name>
</gene>
<dbReference type="SMR" id="A0A5M7CE27"/>
<reference evidence="2 3" key="1">
    <citation type="submission" date="2019-09" db="EMBL/GenBank/DDBJ databases">
        <title>Draft genome sequence of the thermophilic Saccharopolyspora hirsuta VKM Ac-666T.</title>
        <authorList>
            <person name="Lobastova T.G."/>
            <person name="Fokina V."/>
            <person name="Bragin E.Y."/>
            <person name="Shtratnikova V.Y."/>
            <person name="Starodumova I.P."/>
            <person name="Tarlachkov S.V."/>
            <person name="Donova M.V."/>
        </authorList>
    </citation>
    <scope>NUCLEOTIDE SEQUENCE [LARGE SCALE GENOMIC DNA]</scope>
    <source>
        <strain evidence="2 3">VKM Ac-666</strain>
    </source>
</reference>
<organism evidence="2 3">
    <name type="scientific">Saccharopolyspora hirsuta</name>
    <dbReference type="NCBI Taxonomy" id="1837"/>
    <lineage>
        <taxon>Bacteria</taxon>
        <taxon>Bacillati</taxon>
        <taxon>Actinomycetota</taxon>
        <taxon>Actinomycetes</taxon>
        <taxon>Pseudonocardiales</taxon>
        <taxon>Pseudonocardiaceae</taxon>
        <taxon>Saccharopolyspora</taxon>
    </lineage>
</organism>
<accession>A0A5M7CE27</accession>
<keyword evidence="3" id="KW-1185">Reference proteome</keyword>